<reference evidence="1" key="1">
    <citation type="submission" date="2021-10" db="EMBL/GenBank/DDBJ databases">
        <title>Melipona bicolor Genome sequencing and assembly.</title>
        <authorList>
            <person name="Araujo N.S."/>
            <person name="Arias M.C."/>
        </authorList>
    </citation>
    <scope>NUCLEOTIDE SEQUENCE</scope>
    <source>
        <strain evidence="1">USP_2M_L1-L4_2017</strain>
        <tissue evidence="1">Whole body</tissue>
    </source>
</reference>
<dbReference type="Proteomes" id="UP001177670">
    <property type="component" value="Unassembled WGS sequence"/>
</dbReference>
<name>A0AA40GA61_9HYME</name>
<sequence>MVVASYDGNTGNAALIHPGQAERPLHRALTSLFSLLRQWSIVEEKEEKEEKRRKIYPPNTDGVTIEEPNDDQTFGILFDILIFQKTVTCQNPKIPEYQSIEISKYRNIEIPNLDVFWNVEVRKSQNIRSQELLPFRITQPNPTEPNLFLLHLQRCNDYVRDTKRARCAECRMNSSSWRNGFSKVTIGTISRDIFPDEKAR</sequence>
<dbReference type="EMBL" id="JAHYIQ010000003">
    <property type="protein sequence ID" value="KAK1133862.1"/>
    <property type="molecule type" value="Genomic_DNA"/>
</dbReference>
<gene>
    <name evidence="1" type="ORF">K0M31_011648</name>
</gene>
<accession>A0AA40GA61</accession>
<comment type="caution">
    <text evidence="1">The sequence shown here is derived from an EMBL/GenBank/DDBJ whole genome shotgun (WGS) entry which is preliminary data.</text>
</comment>
<protein>
    <submittedName>
        <fullName evidence="1">Uncharacterized protein</fullName>
    </submittedName>
</protein>
<organism evidence="1 2">
    <name type="scientific">Melipona bicolor</name>
    <dbReference type="NCBI Taxonomy" id="60889"/>
    <lineage>
        <taxon>Eukaryota</taxon>
        <taxon>Metazoa</taxon>
        <taxon>Ecdysozoa</taxon>
        <taxon>Arthropoda</taxon>
        <taxon>Hexapoda</taxon>
        <taxon>Insecta</taxon>
        <taxon>Pterygota</taxon>
        <taxon>Neoptera</taxon>
        <taxon>Endopterygota</taxon>
        <taxon>Hymenoptera</taxon>
        <taxon>Apocrita</taxon>
        <taxon>Aculeata</taxon>
        <taxon>Apoidea</taxon>
        <taxon>Anthophila</taxon>
        <taxon>Apidae</taxon>
        <taxon>Melipona</taxon>
    </lineage>
</organism>
<evidence type="ECO:0000313" key="2">
    <source>
        <dbReference type="Proteomes" id="UP001177670"/>
    </source>
</evidence>
<keyword evidence="2" id="KW-1185">Reference proteome</keyword>
<proteinExistence type="predicted"/>
<evidence type="ECO:0000313" key="1">
    <source>
        <dbReference type="EMBL" id="KAK1133862.1"/>
    </source>
</evidence>
<dbReference type="AlphaFoldDB" id="A0AA40GA61"/>